<sequence length="346" mass="40643">MMHKNKKITVFSHLLAWLVLFSMPYVLSYGQEQDLNRVIAHFWIPLVFYAGIFYFNYFILIDRFLFVKKTWQFIIINGIIIAFFLLLKEQLEETFFQELARKSSKNAKRTGPPLKMFFYVQTLSYMAPLLFSIAIKTTKRWVKTEAERKEAANYKLQSELQHLHYQLQPHFFFNSLNNIYSLVDSLPEQAKTSIHSLSKLMRYMLYETNMELVPLSKEIDFMKKYIDLMKLRISDKTEVTYSFPSEDTGIKIAPLLFISLIENAFKHGVSASKESLINIVMNCEEKNILFIIENDNFPKKTDDKSGSGIGLKNLEKRLQLLYSNKHNFETTVKDDCFLVTLEIETT</sequence>
<dbReference type="GO" id="GO:0016301">
    <property type="term" value="F:kinase activity"/>
    <property type="evidence" value="ECO:0007669"/>
    <property type="project" value="UniProtKB-KW"/>
</dbReference>
<dbReference type="EMBL" id="JAUOEL010000006">
    <property type="protein sequence ID" value="MDO5975968.1"/>
    <property type="molecule type" value="Genomic_DNA"/>
</dbReference>
<reference evidence="3" key="1">
    <citation type="submission" date="2023-07" db="EMBL/GenBank/DDBJ databases">
        <title>Two novel species in the genus Flavivirga.</title>
        <authorList>
            <person name="Kwon K."/>
        </authorList>
    </citation>
    <scope>NUCLEOTIDE SEQUENCE</scope>
    <source>
        <strain evidence="3">KACC 14158</strain>
    </source>
</reference>
<dbReference type="PANTHER" id="PTHR34220">
    <property type="entry name" value="SENSOR HISTIDINE KINASE YPDA"/>
    <property type="match status" value="1"/>
</dbReference>
<evidence type="ECO:0000313" key="3">
    <source>
        <dbReference type="EMBL" id="MDO5975968.1"/>
    </source>
</evidence>
<feature type="domain" description="Signal transduction histidine kinase internal region" evidence="2">
    <location>
        <begin position="158"/>
        <end position="236"/>
    </location>
</feature>
<dbReference type="SUPFAM" id="SSF55874">
    <property type="entry name" value="ATPase domain of HSP90 chaperone/DNA topoisomerase II/histidine kinase"/>
    <property type="match status" value="1"/>
</dbReference>
<dbReference type="Proteomes" id="UP001176806">
    <property type="component" value="Unassembled WGS sequence"/>
</dbReference>
<feature type="transmembrane region" description="Helical" evidence="1">
    <location>
        <begin position="38"/>
        <end position="59"/>
    </location>
</feature>
<evidence type="ECO:0000313" key="4">
    <source>
        <dbReference type="Proteomes" id="UP001176806"/>
    </source>
</evidence>
<evidence type="ECO:0000256" key="1">
    <source>
        <dbReference type="SAM" id="Phobius"/>
    </source>
</evidence>
<dbReference type="RefSeq" id="WP_303303210.1">
    <property type="nucleotide sequence ID" value="NZ_BAABDA010000046.1"/>
</dbReference>
<evidence type="ECO:0000259" key="2">
    <source>
        <dbReference type="Pfam" id="PF06580"/>
    </source>
</evidence>
<keyword evidence="4" id="KW-1185">Reference proteome</keyword>
<proteinExistence type="predicted"/>
<keyword evidence="1" id="KW-0472">Membrane</keyword>
<comment type="caution">
    <text evidence="3">The sequence shown here is derived from an EMBL/GenBank/DDBJ whole genome shotgun (WGS) entry which is preliminary data.</text>
</comment>
<keyword evidence="3" id="KW-0808">Transferase</keyword>
<dbReference type="InterPro" id="IPR036890">
    <property type="entry name" value="HATPase_C_sf"/>
</dbReference>
<dbReference type="Gene3D" id="3.30.565.10">
    <property type="entry name" value="Histidine kinase-like ATPase, C-terminal domain"/>
    <property type="match status" value="1"/>
</dbReference>
<keyword evidence="3" id="KW-0418">Kinase</keyword>
<feature type="transmembrane region" description="Helical" evidence="1">
    <location>
        <begin position="116"/>
        <end position="135"/>
    </location>
</feature>
<organism evidence="3 4">
    <name type="scientific">Flavivirga jejuensis</name>
    <dbReference type="NCBI Taxonomy" id="870487"/>
    <lineage>
        <taxon>Bacteria</taxon>
        <taxon>Pseudomonadati</taxon>
        <taxon>Bacteroidota</taxon>
        <taxon>Flavobacteriia</taxon>
        <taxon>Flavobacteriales</taxon>
        <taxon>Flavobacteriaceae</taxon>
        <taxon>Flavivirga</taxon>
    </lineage>
</organism>
<accession>A0ABT8WS20</accession>
<dbReference type="InterPro" id="IPR050640">
    <property type="entry name" value="Bact_2-comp_sensor_kinase"/>
</dbReference>
<keyword evidence="1" id="KW-1133">Transmembrane helix</keyword>
<dbReference type="PANTHER" id="PTHR34220:SF7">
    <property type="entry name" value="SENSOR HISTIDINE KINASE YPDA"/>
    <property type="match status" value="1"/>
</dbReference>
<keyword evidence="1" id="KW-0812">Transmembrane</keyword>
<feature type="transmembrane region" description="Helical" evidence="1">
    <location>
        <begin position="71"/>
        <end position="87"/>
    </location>
</feature>
<name>A0ABT8WS20_9FLAO</name>
<dbReference type="Pfam" id="PF06580">
    <property type="entry name" value="His_kinase"/>
    <property type="match status" value="1"/>
</dbReference>
<dbReference type="InterPro" id="IPR010559">
    <property type="entry name" value="Sig_transdc_His_kin_internal"/>
</dbReference>
<gene>
    <name evidence="3" type="ORF">Q4Q40_17355</name>
</gene>
<protein>
    <submittedName>
        <fullName evidence="3">Histidine kinase</fullName>
    </submittedName>
</protein>